<feature type="domain" description="Pyruvate kinase barrel" evidence="18">
    <location>
        <begin position="1"/>
        <end position="322"/>
    </location>
</feature>
<evidence type="ECO:0000256" key="16">
    <source>
        <dbReference type="NCBIfam" id="TIGR01064"/>
    </source>
</evidence>
<protein>
    <recommendedName>
        <fullName evidence="6 16">Pyruvate kinase</fullName>
        <ecNumber evidence="5 16">2.7.1.40</ecNumber>
    </recommendedName>
</protein>
<evidence type="ECO:0000256" key="14">
    <source>
        <dbReference type="ARBA" id="ARBA00023152"/>
    </source>
</evidence>
<keyword evidence="7 17" id="KW-0808">Transferase</keyword>
<keyword evidence="13" id="KW-0630">Potassium</keyword>
<dbReference type="Gene3D" id="3.40.1380.20">
    <property type="entry name" value="Pyruvate kinase, C-terminal domain"/>
    <property type="match status" value="1"/>
</dbReference>
<dbReference type="SUPFAM" id="SSF51621">
    <property type="entry name" value="Phosphoenolpyruvate/pyruvate domain"/>
    <property type="match status" value="1"/>
</dbReference>
<dbReference type="FunFam" id="3.20.20.60:FF:000025">
    <property type="entry name" value="Pyruvate kinase"/>
    <property type="match status" value="1"/>
</dbReference>
<dbReference type="InterPro" id="IPR015795">
    <property type="entry name" value="Pyrv_Knase_C"/>
</dbReference>
<dbReference type="PRINTS" id="PR01050">
    <property type="entry name" value="PYRUVTKNASE"/>
</dbReference>
<comment type="similarity">
    <text evidence="4 17">Belongs to the pyruvate kinase family.</text>
</comment>
<dbReference type="FunFam" id="2.40.33.10:FF:000001">
    <property type="entry name" value="Pyruvate kinase"/>
    <property type="match status" value="1"/>
</dbReference>
<dbReference type="GO" id="GO:0005524">
    <property type="term" value="F:ATP binding"/>
    <property type="evidence" value="ECO:0007669"/>
    <property type="project" value="UniProtKB-KW"/>
</dbReference>
<dbReference type="EMBL" id="DXGH01000027">
    <property type="protein sequence ID" value="HIW80899.1"/>
    <property type="molecule type" value="Genomic_DNA"/>
</dbReference>
<dbReference type="GO" id="GO:0000287">
    <property type="term" value="F:magnesium ion binding"/>
    <property type="evidence" value="ECO:0007669"/>
    <property type="project" value="UniProtKB-UniRule"/>
</dbReference>
<evidence type="ECO:0000256" key="6">
    <source>
        <dbReference type="ARBA" id="ARBA00018587"/>
    </source>
</evidence>
<reference evidence="20" key="1">
    <citation type="journal article" date="2021" name="PeerJ">
        <title>Extensive microbial diversity within the chicken gut microbiome revealed by metagenomics and culture.</title>
        <authorList>
            <person name="Gilroy R."/>
            <person name="Ravi A."/>
            <person name="Getino M."/>
            <person name="Pursley I."/>
            <person name="Horton D.L."/>
            <person name="Alikhan N.F."/>
            <person name="Baker D."/>
            <person name="Gharbi K."/>
            <person name="Hall N."/>
            <person name="Watson M."/>
            <person name="Adriaenssens E.M."/>
            <person name="Foster-Nyarko E."/>
            <person name="Jarju S."/>
            <person name="Secka A."/>
            <person name="Antonio M."/>
            <person name="Oren A."/>
            <person name="Chaudhuri R.R."/>
            <person name="La Ragione R."/>
            <person name="Hildebrand F."/>
            <person name="Pallen M.J."/>
        </authorList>
    </citation>
    <scope>NUCLEOTIDE SEQUENCE</scope>
    <source>
        <strain evidence="20">CHK195-6426</strain>
    </source>
</reference>
<keyword evidence="10 17" id="KW-0418">Kinase</keyword>
<dbReference type="Pfam" id="PF00224">
    <property type="entry name" value="PK"/>
    <property type="match status" value="1"/>
</dbReference>
<evidence type="ECO:0000256" key="17">
    <source>
        <dbReference type="RuleBase" id="RU000504"/>
    </source>
</evidence>
<evidence type="ECO:0000313" key="20">
    <source>
        <dbReference type="EMBL" id="HIW80899.1"/>
    </source>
</evidence>
<gene>
    <name evidence="20" type="primary">pyk</name>
    <name evidence="20" type="ORF">H9742_05095</name>
</gene>
<evidence type="ECO:0000256" key="3">
    <source>
        <dbReference type="ARBA" id="ARBA00004997"/>
    </source>
</evidence>
<dbReference type="NCBIfam" id="NF004491">
    <property type="entry name" value="PRK05826.1"/>
    <property type="match status" value="1"/>
</dbReference>
<evidence type="ECO:0000256" key="1">
    <source>
        <dbReference type="ARBA" id="ARBA00001946"/>
    </source>
</evidence>
<dbReference type="EC" id="2.7.1.40" evidence="5 16"/>
<dbReference type="GO" id="GO:0004743">
    <property type="term" value="F:pyruvate kinase activity"/>
    <property type="evidence" value="ECO:0007669"/>
    <property type="project" value="UniProtKB-UniRule"/>
</dbReference>
<keyword evidence="12 17" id="KW-0460">Magnesium</keyword>
<dbReference type="PANTHER" id="PTHR11817">
    <property type="entry name" value="PYRUVATE KINASE"/>
    <property type="match status" value="1"/>
</dbReference>
<dbReference type="InterPro" id="IPR015813">
    <property type="entry name" value="Pyrv/PenolPyrv_kinase-like_dom"/>
</dbReference>
<dbReference type="SUPFAM" id="SSF50800">
    <property type="entry name" value="PK beta-barrel domain-like"/>
    <property type="match status" value="1"/>
</dbReference>
<evidence type="ECO:0000259" key="19">
    <source>
        <dbReference type="Pfam" id="PF02887"/>
    </source>
</evidence>
<evidence type="ECO:0000256" key="2">
    <source>
        <dbReference type="ARBA" id="ARBA00001958"/>
    </source>
</evidence>
<dbReference type="Proteomes" id="UP000824265">
    <property type="component" value="Unassembled WGS sequence"/>
</dbReference>
<evidence type="ECO:0000256" key="13">
    <source>
        <dbReference type="ARBA" id="ARBA00022958"/>
    </source>
</evidence>
<keyword evidence="8" id="KW-0479">Metal-binding</keyword>
<comment type="catalytic activity">
    <reaction evidence="17">
        <text>pyruvate + ATP = phosphoenolpyruvate + ADP + H(+)</text>
        <dbReference type="Rhea" id="RHEA:18157"/>
        <dbReference type="ChEBI" id="CHEBI:15361"/>
        <dbReference type="ChEBI" id="CHEBI:15378"/>
        <dbReference type="ChEBI" id="CHEBI:30616"/>
        <dbReference type="ChEBI" id="CHEBI:58702"/>
        <dbReference type="ChEBI" id="CHEBI:456216"/>
        <dbReference type="EC" id="2.7.1.40"/>
    </reaction>
</comment>
<evidence type="ECO:0000256" key="4">
    <source>
        <dbReference type="ARBA" id="ARBA00008663"/>
    </source>
</evidence>
<dbReference type="NCBIfam" id="TIGR01064">
    <property type="entry name" value="pyruv_kin"/>
    <property type="match status" value="1"/>
</dbReference>
<dbReference type="GO" id="GO:0016301">
    <property type="term" value="F:kinase activity"/>
    <property type="evidence" value="ECO:0007669"/>
    <property type="project" value="UniProtKB-KW"/>
</dbReference>
<dbReference type="InterPro" id="IPR001697">
    <property type="entry name" value="Pyr_Knase"/>
</dbReference>
<dbReference type="GO" id="GO:0030955">
    <property type="term" value="F:potassium ion binding"/>
    <property type="evidence" value="ECO:0007669"/>
    <property type="project" value="UniProtKB-UniRule"/>
</dbReference>
<sequence length="473" mass="51959">MRKTKIICTIGPASESEERLRELMLAGMNVARFNFSHGTHKEQLAKFNRVLRVRKELGLPVATLLDTKGPEIRLKDFEGGKVELLADQTFVLTTDEVLGTTERATITYKNLKHDIQAGTTILIDDGLIEMRVEEITGNDIVCRVINGGYVSNHKGVNVPGAILSMPYISAVDRDDIIFGAEHGFDFLAASFARTKEDILEVRKILEERGSRMKIIAKIENMQGIDNLEEILEVSDGIMVARGDMGVEVPMEEVPILQKKMIKMAVARGKHVITATQMLESMIKNPRPTRAEATDIANAIYDGTTAIMLSGESAAGLYPVEAVKTMAKIAERAEQDIDYRSRMQKRQGERTETPDITTAISYATCSVAMDLKADAIITVTMSGFTANMIARYKPACPIIGCTLDEKVCRQLNLLWGVSPVLIKKEQTTDALFEEAVFKSKQAGLLKTGDTVVITAGVPLGIAGKTDMIHVVEVV</sequence>
<dbReference type="Pfam" id="PF02887">
    <property type="entry name" value="PK_C"/>
    <property type="match status" value="1"/>
</dbReference>
<dbReference type="InterPro" id="IPR015806">
    <property type="entry name" value="Pyrv_Knase_insert_dom_sf"/>
</dbReference>
<comment type="pathway">
    <text evidence="3 17">Carbohydrate degradation; glycolysis; pyruvate from D-glyceraldehyde 3-phosphate: step 5/5.</text>
</comment>
<name>A0A9D1R435_9FIRM</name>
<keyword evidence="15 20" id="KW-0670">Pyruvate</keyword>
<evidence type="ECO:0000256" key="11">
    <source>
        <dbReference type="ARBA" id="ARBA00022840"/>
    </source>
</evidence>
<evidence type="ECO:0000256" key="12">
    <source>
        <dbReference type="ARBA" id="ARBA00022842"/>
    </source>
</evidence>
<evidence type="ECO:0000256" key="10">
    <source>
        <dbReference type="ARBA" id="ARBA00022777"/>
    </source>
</evidence>
<dbReference type="Gene3D" id="3.20.20.60">
    <property type="entry name" value="Phosphoenolpyruvate-binding domains"/>
    <property type="match status" value="1"/>
</dbReference>
<evidence type="ECO:0000256" key="7">
    <source>
        <dbReference type="ARBA" id="ARBA00022679"/>
    </source>
</evidence>
<comment type="cofactor">
    <cofactor evidence="1">
        <name>Mg(2+)</name>
        <dbReference type="ChEBI" id="CHEBI:18420"/>
    </cofactor>
</comment>
<feature type="domain" description="Pyruvate kinase C-terminal" evidence="19">
    <location>
        <begin position="358"/>
        <end position="470"/>
    </location>
</feature>
<proteinExistence type="inferred from homology"/>
<dbReference type="InterPro" id="IPR040442">
    <property type="entry name" value="Pyrv_kinase-like_dom_sf"/>
</dbReference>
<evidence type="ECO:0000259" key="18">
    <source>
        <dbReference type="Pfam" id="PF00224"/>
    </source>
</evidence>
<dbReference type="Gene3D" id="2.40.33.10">
    <property type="entry name" value="PK beta-barrel domain-like"/>
    <property type="match status" value="1"/>
</dbReference>
<keyword evidence="11" id="KW-0067">ATP-binding</keyword>
<dbReference type="InterPro" id="IPR015793">
    <property type="entry name" value="Pyrv_Knase_brl"/>
</dbReference>
<evidence type="ECO:0000256" key="9">
    <source>
        <dbReference type="ARBA" id="ARBA00022741"/>
    </source>
</evidence>
<organism evidence="20 21">
    <name type="scientific">Candidatus Acetatifactor stercoripullorum</name>
    <dbReference type="NCBI Taxonomy" id="2838414"/>
    <lineage>
        <taxon>Bacteria</taxon>
        <taxon>Bacillati</taxon>
        <taxon>Bacillota</taxon>
        <taxon>Clostridia</taxon>
        <taxon>Lachnospirales</taxon>
        <taxon>Lachnospiraceae</taxon>
        <taxon>Acetatifactor</taxon>
    </lineage>
</organism>
<reference evidence="20" key="2">
    <citation type="submission" date="2021-04" db="EMBL/GenBank/DDBJ databases">
        <authorList>
            <person name="Gilroy R."/>
        </authorList>
    </citation>
    <scope>NUCLEOTIDE SEQUENCE</scope>
    <source>
        <strain evidence="20">CHK195-6426</strain>
    </source>
</reference>
<comment type="cofactor">
    <cofactor evidence="2">
        <name>K(+)</name>
        <dbReference type="ChEBI" id="CHEBI:29103"/>
    </cofactor>
</comment>
<dbReference type="AlphaFoldDB" id="A0A9D1R435"/>
<dbReference type="InterPro" id="IPR011037">
    <property type="entry name" value="Pyrv_Knase-like_insert_dom_sf"/>
</dbReference>
<keyword evidence="14 17" id="KW-0324">Glycolysis</keyword>
<keyword evidence="9" id="KW-0547">Nucleotide-binding</keyword>
<evidence type="ECO:0000313" key="21">
    <source>
        <dbReference type="Proteomes" id="UP000824265"/>
    </source>
</evidence>
<comment type="caution">
    <text evidence="20">The sequence shown here is derived from an EMBL/GenBank/DDBJ whole genome shotgun (WGS) entry which is preliminary data.</text>
</comment>
<dbReference type="SUPFAM" id="SSF52935">
    <property type="entry name" value="PK C-terminal domain-like"/>
    <property type="match status" value="1"/>
</dbReference>
<evidence type="ECO:0000256" key="8">
    <source>
        <dbReference type="ARBA" id="ARBA00022723"/>
    </source>
</evidence>
<dbReference type="InterPro" id="IPR036918">
    <property type="entry name" value="Pyrv_Knase_C_sf"/>
</dbReference>
<evidence type="ECO:0000256" key="5">
    <source>
        <dbReference type="ARBA" id="ARBA00012142"/>
    </source>
</evidence>
<evidence type="ECO:0000256" key="15">
    <source>
        <dbReference type="ARBA" id="ARBA00023317"/>
    </source>
</evidence>
<accession>A0A9D1R435</accession>
<dbReference type="NCBIfam" id="NF004978">
    <property type="entry name" value="PRK06354.1"/>
    <property type="match status" value="1"/>
</dbReference>